<evidence type="ECO:0000313" key="1">
    <source>
        <dbReference type="EMBL" id="KAA6382965.1"/>
    </source>
</evidence>
<evidence type="ECO:0000313" key="2">
    <source>
        <dbReference type="Proteomes" id="UP000324800"/>
    </source>
</evidence>
<sequence>MIQIPKLLKSFTTLSLYKIGIHIGQELDQMRLEIRCSSRYCLSWIQFFGDQQDQSELVNVGYGRVTSITFSTAGGQGEEQDMEIFYGLQHIYMFLRELHAVRNRQPSFQSLPLLARRSEEQIEEEGANEQIDAQMKNKGNNGDIKYWANQAKEATLKRFIHRRRR</sequence>
<dbReference type="EMBL" id="SNRW01006492">
    <property type="protein sequence ID" value="KAA6382965.1"/>
    <property type="molecule type" value="Genomic_DNA"/>
</dbReference>
<name>A0A5J4VKC0_9EUKA</name>
<organism evidence="1 2">
    <name type="scientific">Streblomastix strix</name>
    <dbReference type="NCBI Taxonomy" id="222440"/>
    <lineage>
        <taxon>Eukaryota</taxon>
        <taxon>Metamonada</taxon>
        <taxon>Preaxostyla</taxon>
        <taxon>Oxymonadida</taxon>
        <taxon>Streblomastigidae</taxon>
        <taxon>Streblomastix</taxon>
    </lineage>
</organism>
<protein>
    <submittedName>
        <fullName evidence="1">Uncharacterized protein</fullName>
    </submittedName>
</protein>
<comment type="caution">
    <text evidence="1">The sequence shown here is derived from an EMBL/GenBank/DDBJ whole genome shotgun (WGS) entry which is preliminary data.</text>
</comment>
<accession>A0A5J4VKC0</accession>
<dbReference type="AlphaFoldDB" id="A0A5J4VKC0"/>
<reference evidence="1 2" key="1">
    <citation type="submission" date="2019-03" db="EMBL/GenBank/DDBJ databases">
        <title>Single cell metagenomics reveals metabolic interactions within the superorganism composed of flagellate Streblomastix strix and complex community of Bacteroidetes bacteria on its surface.</title>
        <authorList>
            <person name="Treitli S.C."/>
            <person name="Kolisko M."/>
            <person name="Husnik F."/>
            <person name="Keeling P."/>
            <person name="Hampl V."/>
        </authorList>
    </citation>
    <scope>NUCLEOTIDE SEQUENCE [LARGE SCALE GENOMIC DNA]</scope>
    <source>
        <strain evidence="1">ST1C</strain>
    </source>
</reference>
<proteinExistence type="predicted"/>
<dbReference type="Proteomes" id="UP000324800">
    <property type="component" value="Unassembled WGS sequence"/>
</dbReference>
<gene>
    <name evidence="1" type="ORF">EZS28_021509</name>
</gene>